<reference evidence="1 2" key="1">
    <citation type="submission" date="2023-08" db="EMBL/GenBank/DDBJ databases">
        <title>Black Yeasts Isolated from many extreme environments.</title>
        <authorList>
            <person name="Coleine C."/>
            <person name="Stajich J.E."/>
            <person name="Selbmann L."/>
        </authorList>
    </citation>
    <scope>NUCLEOTIDE SEQUENCE [LARGE SCALE GENOMIC DNA]</scope>
    <source>
        <strain evidence="1 2">CCFEE 5386</strain>
    </source>
</reference>
<sequence length="338" mass="37065">MVDPVATSIELSIAGRDFVIAQSPGLLQSKQKYGTTGAAVWRTSVKVAEWLASPKNVLFTHSVINGNSTVLELGAGTSGIIASTLAPSVGHVVATDQQHMLKLLRANLDENAKGSLAKGVSHDRRKAVRDRQRSSVVTTLALDWEEDDIAKHLGSHGLGSGVDLVLACDCIYNYALIAPFVQTCADVCGLRSSSDESATDNRPLTVCLVAQQLRQSDVFEQWLETFLRSFRVWRVPDDLYTEALREGKGFTLHIGVLRLYGDVQSIHRQIRDIRPDYDAAEFESANELKARDLSKRNKNGGRCGSFANADRSDVLQNGALWSYLGGKFRYRDPGSDEI</sequence>
<dbReference type="GO" id="GO:0032259">
    <property type="term" value="P:methylation"/>
    <property type="evidence" value="ECO:0007669"/>
    <property type="project" value="UniProtKB-KW"/>
</dbReference>
<dbReference type="SUPFAM" id="SSF53335">
    <property type="entry name" value="S-adenosyl-L-methionine-dependent methyltransferases"/>
    <property type="match status" value="1"/>
</dbReference>
<name>A0ABR0LC75_9PEZI</name>
<dbReference type="Gene3D" id="3.40.50.150">
    <property type="entry name" value="Vaccinia Virus protein VP39"/>
    <property type="match status" value="1"/>
</dbReference>
<keyword evidence="1" id="KW-0687">Ribonucleoprotein</keyword>
<keyword evidence="1" id="KW-0489">Methyltransferase</keyword>
<dbReference type="GO" id="GO:0008168">
    <property type="term" value="F:methyltransferase activity"/>
    <property type="evidence" value="ECO:0007669"/>
    <property type="project" value="UniProtKB-KW"/>
</dbReference>
<keyword evidence="1" id="KW-0689">Ribosomal protein</keyword>
<evidence type="ECO:0000313" key="2">
    <source>
        <dbReference type="Proteomes" id="UP001308179"/>
    </source>
</evidence>
<dbReference type="InterPro" id="IPR019410">
    <property type="entry name" value="Methyltransf_16"/>
</dbReference>
<keyword evidence="1" id="KW-0808">Transferase</keyword>
<comment type="caution">
    <text evidence="1">The sequence shown here is derived from an EMBL/GenBank/DDBJ whole genome shotgun (WGS) entry which is preliminary data.</text>
</comment>
<dbReference type="Proteomes" id="UP001308179">
    <property type="component" value="Unassembled WGS sequence"/>
</dbReference>
<dbReference type="InterPro" id="IPR029063">
    <property type="entry name" value="SAM-dependent_MTases_sf"/>
</dbReference>
<proteinExistence type="predicted"/>
<gene>
    <name evidence="1" type="primary">RKM5</name>
    <name evidence="1" type="ORF">LTR32_001806</name>
</gene>
<dbReference type="PANTHER" id="PTHR14614">
    <property type="entry name" value="HEPATOCELLULAR CARCINOMA-ASSOCIATED ANTIGEN"/>
    <property type="match status" value="1"/>
</dbReference>
<evidence type="ECO:0000313" key="1">
    <source>
        <dbReference type="EMBL" id="KAK5146629.1"/>
    </source>
</evidence>
<dbReference type="PANTHER" id="PTHR14614:SF109">
    <property type="entry name" value="RIBOSOMAL LYSINE N-METHYLTRANSFERASE 5"/>
    <property type="match status" value="1"/>
</dbReference>
<keyword evidence="2" id="KW-1185">Reference proteome</keyword>
<organism evidence="1 2">
    <name type="scientific">Rachicladosporium monterosium</name>
    <dbReference type="NCBI Taxonomy" id="1507873"/>
    <lineage>
        <taxon>Eukaryota</taxon>
        <taxon>Fungi</taxon>
        <taxon>Dikarya</taxon>
        <taxon>Ascomycota</taxon>
        <taxon>Pezizomycotina</taxon>
        <taxon>Dothideomycetes</taxon>
        <taxon>Dothideomycetidae</taxon>
        <taxon>Cladosporiales</taxon>
        <taxon>Cladosporiaceae</taxon>
        <taxon>Rachicladosporium</taxon>
    </lineage>
</organism>
<dbReference type="Pfam" id="PF10294">
    <property type="entry name" value="Methyltransf_16"/>
    <property type="match status" value="1"/>
</dbReference>
<dbReference type="EMBL" id="JAVRRR010000077">
    <property type="protein sequence ID" value="KAK5146629.1"/>
    <property type="molecule type" value="Genomic_DNA"/>
</dbReference>
<dbReference type="GO" id="GO:0005840">
    <property type="term" value="C:ribosome"/>
    <property type="evidence" value="ECO:0007669"/>
    <property type="project" value="UniProtKB-KW"/>
</dbReference>
<accession>A0ABR0LC75</accession>
<protein>
    <submittedName>
        <fullName evidence="1">Ribosomal protein lysine methyltransferase</fullName>
    </submittedName>
</protein>